<organism evidence="2 3">
    <name type="scientific">Natrinema hispanicum</name>
    <dbReference type="NCBI Taxonomy" id="392421"/>
    <lineage>
        <taxon>Archaea</taxon>
        <taxon>Methanobacteriati</taxon>
        <taxon>Methanobacteriota</taxon>
        <taxon>Stenosarchaea group</taxon>
        <taxon>Halobacteria</taxon>
        <taxon>Halobacteriales</taxon>
        <taxon>Natrialbaceae</taxon>
        <taxon>Natrinema</taxon>
    </lineage>
</organism>
<evidence type="ECO:0000313" key="3">
    <source>
        <dbReference type="Proteomes" id="UP000291097"/>
    </source>
</evidence>
<dbReference type="AlphaFoldDB" id="A0A482Y2P3"/>
<accession>A0A482Y2P3</accession>
<evidence type="ECO:0000259" key="1">
    <source>
        <dbReference type="Pfam" id="PF25227"/>
    </source>
</evidence>
<dbReference type="Proteomes" id="UP000291097">
    <property type="component" value="Unassembled WGS sequence"/>
</dbReference>
<dbReference type="Pfam" id="PF25227">
    <property type="entry name" value="DUF7845"/>
    <property type="match status" value="1"/>
</dbReference>
<reference evidence="2 3" key="1">
    <citation type="submission" date="2019-02" db="EMBL/GenBank/DDBJ databases">
        <title>Genomic Encyclopedia of Archaeal and Bacterial Type Strains, Phase II (KMG-II): from individual species to whole genera.</title>
        <authorList>
            <person name="Goeker M."/>
        </authorList>
    </citation>
    <scope>NUCLEOTIDE SEQUENCE [LARGE SCALE GENOMIC DNA]</scope>
    <source>
        <strain evidence="2 3">DSM 18328</strain>
    </source>
</reference>
<gene>
    <name evidence="2" type="ORF">BDK88_4313</name>
</gene>
<proteinExistence type="predicted"/>
<protein>
    <recommendedName>
        <fullName evidence="1">DUF7845 domain-containing protein</fullName>
    </recommendedName>
</protein>
<dbReference type="RefSeq" id="WP_130501987.1">
    <property type="nucleotide sequence ID" value="NZ_SHMP01000011.1"/>
</dbReference>
<name>A0A482Y2P3_9EURY</name>
<feature type="domain" description="DUF7845" evidence="1">
    <location>
        <begin position="4"/>
        <end position="328"/>
    </location>
</feature>
<dbReference type="InterPro" id="IPR057167">
    <property type="entry name" value="DUF7845"/>
</dbReference>
<dbReference type="EMBL" id="SHMP01000011">
    <property type="protein sequence ID" value="RZV05074.1"/>
    <property type="molecule type" value="Genomic_DNA"/>
</dbReference>
<comment type="caution">
    <text evidence="2">The sequence shown here is derived from an EMBL/GenBank/DDBJ whole genome shotgun (WGS) entry which is preliminary data.</text>
</comment>
<sequence length="544" mass="61647">MQLIETAPHEFAAHFLFAEHGLDPFFACDRRIKDGDGSQHAEFEFEGEPWNVTLSYRDSGLEHPGDQLPTGTDFRLAEMREFELNVKSGDDIAGERSFHTHIAPRWQGMRSKGGSTISVPDDLEEGVNLHVQGSNIEFDRYQSLIKRAARAVGINSRYFDELHDFSTVLDAERYVRVDKNESGPVHARDGPIAQLGHLLENDRTGRRKLVQYDIDESARDRPGYYHTATLGPHRVREAFPSHELPKEVKHYYTKHAVDLDSNRSIAHPKVGVSYQRSFWKDQLDASPNDIERLNRELEETLLSVLAEAGLPLRSGAGTYVEDAYFAPENSDRDRDIVELDFTQIKHRQESVVIKHLADGIAPTAWESLEVLVTDGGEVSPQDIADETGRHPGSVRRALNRIPDLVEREYGKVSLRSKYIADLVHDAVTEAREATRRAAEAGAKAIEAAERGLDQSTSTFIAWAAKHDIDIRDREGDELRLKFGVVDDIRRKLREGYELWTAADMPEDRYRMAKVQYKKEIDSGLRSIDKTETKSFASVAWHHLS</sequence>
<evidence type="ECO:0000313" key="2">
    <source>
        <dbReference type="EMBL" id="RZV05074.1"/>
    </source>
</evidence>